<accession>A0A2V3DU82</accession>
<evidence type="ECO:0000313" key="3">
    <source>
        <dbReference type="Proteomes" id="UP000246303"/>
    </source>
</evidence>
<sequence>MTQQAMTQQGVPNRSNTTRSAPRSTLWLLMAALACFALTGCGFTLGGPSTNTKEAPMPTTEFSLLNEQGVAQIKESKSIRLDFRTGALIKHEVGLPDSAYGPELVAPRGQKFLLSIVGSEGTVTAETDHVRFTTTDTMPTLDIIYYFLTADTGEEYFALVREGVEKYGIDRADAENWIDSVKARPDEKHEYVLTPGFSPGFGVTYDLRYDGSKATQVIIVSVSAS</sequence>
<dbReference type="EMBL" id="QHLZ01000002">
    <property type="protein sequence ID" value="PXA66732.1"/>
    <property type="molecule type" value="Genomic_DNA"/>
</dbReference>
<keyword evidence="3" id="KW-1185">Reference proteome</keyword>
<protein>
    <submittedName>
        <fullName evidence="2">Uncharacterized protein</fullName>
    </submittedName>
</protein>
<evidence type="ECO:0000313" key="2">
    <source>
        <dbReference type="EMBL" id="PXA66732.1"/>
    </source>
</evidence>
<comment type="caution">
    <text evidence="2">The sequence shown here is derived from an EMBL/GenBank/DDBJ whole genome shotgun (WGS) entry which is preliminary data.</text>
</comment>
<gene>
    <name evidence="2" type="ORF">CVS29_03930</name>
</gene>
<keyword evidence="1" id="KW-0812">Transmembrane</keyword>
<organism evidence="2 3">
    <name type="scientific">Arthrobacter psychrochitiniphilus</name>
    <dbReference type="NCBI Taxonomy" id="291045"/>
    <lineage>
        <taxon>Bacteria</taxon>
        <taxon>Bacillati</taxon>
        <taxon>Actinomycetota</taxon>
        <taxon>Actinomycetes</taxon>
        <taxon>Micrococcales</taxon>
        <taxon>Micrococcaceae</taxon>
        <taxon>Arthrobacter</taxon>
    </lineage>
</organism>
<dbReference type="AlphaFoldDB" id="A0A2V3DU82"/>
<evidence type="ECO:0000256" key="1">
    <source>
        <dbReference type="SAM" id="Phobius"/>
    </source>
</evidence>
<keyword evidence="1" id="KW-1133">Transmembrane helix</keyword>
<name>A0A2V3DU82_9MICC</name>
<proteinExistence type="predicted"/>
<feature type="transmembrane region" description="Helical" evidence="1">
    <location>
        <begin position="26"/>
        <end position="47"/>
    </location>
</feature>
<reference evidence="2 3" key="1">
    <citation type="submission" date="2018-05" db="EMBL/GenBank/DDBJ databases">
        <title>Genetic diversity of glacier-inhabiting Cryobacterium bacteria in China and description of Cryobacterium mengkeensis sp. nov. and Arthrobacter glacialis sp. nov.</title>
        <authorList>
            <person name="Liu Q."/>
            <person name="Xin Y.-H."/>
        </authorList>
    </citation>
    <scope>NUCLEOTIDE SEQUENCE [LARGE SCALE GENOMIC DNA]</scope>
    <source>
        <strain evidence="2 3">GP3</strain>
    </source>
</reference>
<keyword evidence="1" id="KW-0472">Membrane</keyword>
<dbReference type="Proteomes" id="UP000246303">
    <property type="component" value="Unassembled WGS sequence"/>
</dbReference>